<evidence type="ECO:0000256" key="6">
    <source>
        <dbReference type="ARBA" id="ARBA00023136"/>
    </source>
</evidence>
<evidence type="ECO:0000256" key="1">
    <source>
        <dbReference type="ARBA" id="ARBA00004141"/>
    </source>
</evidence>
<protein>
    <recommendedName>
        <fullName evidence="9">Major facilitator superfamily (MFS) profile domain-containing protein</fullName>
    </recommendedName>
</protein>
<dbReference type="InterPro" id="IPR050327">
    <property type="entry name" value="Proton-linked_MCT"/>
</dbReference>
<gene>
    <name evidence="10" type="ORF">PEGY_LOCUS1529</name>
</gene>
<dbReference type="OrthoDB" id="5667at2759"/>
<organism evidence="10 11">
    <name type="scientific">Penicillium egyptiacum</name>
    <dbReference type="NCBI Taxonomy" id="1303716"/>
    <lineage>
        <taxon>Eukaryota</taxon>
        <taxon>Fungi</taxon>
        <taxon>Dikarya</taxon>
        <taxon>Ascomycota</taxon>
        <taxon>Pezizomycotina</taxon>
        <taxon>Eurotiomycetes</taxon>
        <taxon>Eurotiomycetidae</taxon>
        <taxon>Eurotiales</taxon>
        <taxon>Aspergillaceae</taxon>
        <taxon>Penicillium</taxon>
    </lineage>
</organism>
<dbReference type="Pfam" id="PF07690">
    <property type="entry name" value="MFS_1"/>
    <property type="match status" value="1"/>
</dbReference>
<feature type="transmembrane region" description="Helical" evidence="8">
    <location>
        <begin position="349"/>
        <end position="369"/>
    </location>
</feature>
<feature type="transmembrane region" description="Helical" evidence="8">
    <location>
        <begin position="389"/>
        <end position="407"/>
    </location>
</feature>
<evidence type="ECO:0000259" key="9">
    <source>
        <dbReference type="PROSITE" id="PS50850"/>
    </source>
</evidence>
<comment type="caution">
    <text evidence="10">The sequence shown here is derived from an EMBL/GenBank/DDBJ whole genome shotgun (WGS) entry which is preliminary data.</text>
</comment>
<evidence type="ECO:0000313" key="10">
    <source>
        <dbReference type="EMBL" id="CAG8888282.1"/>
    </source>
</evidence>
<dbReference type="PANTHER" id="PTHR11360:SF224">
    <property type="entry name" value="MAJOR FACILITATOR SUPERFAMILY (MFS) PROFILE DOMAIN-CONTAINING PROTEIN-RELATED"/>
    <property type="match status" value="1"/>
</dbReference>
<dbReference type="CDD" id="cd17352">
    <property type="entry name" value="MFS_MCT_SLC16"/>
    <property type="match status" value="1"/>
</dbReference>
<feature type="transmembrane region" description="Helical" evidence="8">
    <location>
        <begin position="216"/>
        <end position="240"/>
    </location>
</feature>
<feature type="transmembrane region" description="Helical" evidence="8">
    <location>
        <begin position="295"/>
        <end position="312"/>
    </location>
</feature>
<feature type="transmembrane region" description="Helical" evidence="8">
    <location>
        <begin position="413"/>
        <end position="440"/>
    </location>
</feature>
<sequence length="449" mass="48092">MNLFKPTGDADRTVFDGQKSVHEPGDSGVATPINESESPSEKPINDASNFPDGGTKAWLNVVGGWCIFFSMFGWANAFGVFQSYYQDHQLKDYSAFQISWISSIQTFILFGGGIVAGKLYDNYGPKVLVYTGVFLHLFGMMMCSISTEYYQFILSQGVCTSVGDAALFTASLSTASTWFHKKRAFAFGVLLTGTSIGGVVMPICLEHLLNSLGFGWAIRVCTFINLVLLVIALPTVTSRLPPAPKPVSVMDNIRPLKEMPFLMLSGGCALFYLGMYLPFNYIIVQAEYEGMSAGLAGYLIPILNGASLFGRIIPGITADLIGRLNTMIAMCAFAGIVVLALWLPGTSNAPIIVFSALYGFASGAFISLIPPLTAQISDIREIGVRSGTLWLIVAIAALVASPIGGAIEARNGGAFVGLQVFAGVAMLIGTGLFVVCRWCLSGWSLFVKV</sequence>
<proteinExistence type="inferred from homology"/>
<name>A0A9W4K9Q3_9EURO</name>
<evidence type="ECO:0000256" key="3">
    <source>
        <dbReference type="ARBA" id="ARBA00022448"/>
    </source>
</evidence>
<dbReference type="InterPro" id="IPR011701">
    <property type="entry name" value="MFS"/>
</dbReference>
<feature type="transmembrane region" description="Helical" evidence="8">
    <location>
        <begin position="127"/>
        <end position="147"/>
    </location>
</feature>
<dbReference type="Proteomes" id="UP001154252">
    <property type="component" value="Unassembled WGS sequence"/>
</dbReference>
<evidence type="ECO:0000256" key="4">
    <source>
        <dbReference type="ARBA" id="ARBA00022692"/>
    </source>
</evidence>
<dbReference type="EMBL" id="CAJVRC010000839">
    <property type="protein sequence ID" value="CAG8888282.1"/>
    <property type="molecule type" value="Genomic_DNA"/>
</dbReference>
<feature type="transmembrane region" description="Helical" evidence="8">
    <location>
        <begin position="324"/>
        <end position="343"/>
    </location>
</feature>
<keyword evidence="5 8" id="KW-1133">Transmembrane helix</keyword>
<keyword evidence="11" id="KW-1185">Reference proteome</keyword>
<dbReference type="InterPro" id="IPR020846">
    <property type="entry name" value="MFS_dom"/>
</dbReference>
<comment type="similarity">
    <text evidence="2">Belongs to the major facilitator superfamily. Monocarboxylate porter (TC 2.A.1.13) family.</text>
</comment>
<keyword evidence="4 8" id="KW-0812">Transmembrane</keyword>
<reference evidence="10" key="1">
    <citation type="submission" date="2021-07" db="EMBL/GenBank/DDBJ databases">
        <authorList>
            <person name="Branca A.L. A."/>
        </authorList>
    </citation>
    <scope>NUCLEOTIDE SEQUENCE</scope>
</reference>
<dbReference type="AlphaFoldDB" id="A0A9W4K9Q3"/>
<keyword evidence="3" id="KW-0813">Transport</keyword>
<dbReference type="GO" id="GO:0022857">
    <property type="term" value="F:transmembrane transporter activity"/>
    <property type="evidence" value="ECO:0007669"/>
    <property type="project" value="InterPro"/>
</dbReference>
<evidence type="ECO:0000256" key="5">
    <source>
        <dbReference type="ARBA" id="ARBA00022989"/>
    </source>
</evidence>
<dbReference type="Gene3D" id="1.20.1250.20">
    <property type="entry name" value="MFS general substrate transporter like domains"/>
    <property type="match status" value="2"/>
</dbReference>
<feature type="region of interest" description="Disordered" evidence="7">
    <location>
        <begin position="1"/>
        <end position="48"/>
    </location>
</feature>
<feature type="transmembrane region" description="Helical" evidence="8">
    <location>
        <begin position="184"/>
        <end position="204"/>
    </location>
</feature>
<feature type="domain" description="Major facilitator superfamily (MFS) profile" evidence="9">
    <location>
        <begin position="59"/>
        <end position="449"/>
    </location>
</feature>
<comment type="subcellular location">
    <subcellularLocation>
        <location evidence="1">Membrane</location>
        <topology evidence="1">Multi-pass membrane protein</topology>
    </subcellularLocation>
</comment>
<dbReference type="GO" id="GO:0016020">
    <property type="term" value="C:membrane"/>
    <property type="evidence" value="ECO:0007669"/>
    <property type="project" value="UniProtKB-SubCell"/>
</dbReference>
<dbReference type="InterPro" id="IPR036259">
    <property type="entry name" value="MFS_trans_sf"/>
</dbReference>
<dbReference type="PANTHER" id="PTHR11360">
    <property type="entry name" value="MONOCARBOXYLATE TRANSPORTER"/>
    <property type="match status" value="1"/>
</dbReference>
<dbReference type="PROSITE" id="PS50850">
    <property type="entry name" value="MFS"/>
    <property type="match status" value="1"/>
</dbReference>
<dbReference type="SUPFAM" id="SSF103473">
    <property type="entry name" value="MFS general substrate transporter"/>
    <property type="match status" value="1"/>
</dbReference>
<accession>A0A9W4K9Q3</accession>
<feature type="transmembrane region" description="Helical" evidence="8">
    <location>
        <begin position="57"/>
        <end position="75"/>
    </location>
</feature>
<evidence type="ECO:0000313" key="11">
    <source>
        <dbReference type="Proteomes" id="UP001154252"/>
    </source>
</evidence>
<keyword evidence="6 8" id="KW-0472">Membrane</keyword>
<evidence type="ECO:0000256" key="2">
    <source>
        <dbReference type="ARBA" id="ARBA00006727"/>
    </source>
</evidence>
<feature type="transmembrane region" description="Helical" evidence="8">
    <location>
        <begin position="95"/>
        <end position="115"/>
    </location>
</feature>
<evidence type="ECO:0000256" key="8">
    <source>
        <dbReference type="SAM" id="Phobius"/>
    </source>
</evidence>
<feature type="compositionally biased region" description="Basic and acidic residues" evidence="7">
    <location>
        <begin position="8"/>
        <end position="25"/>
    </location>
</feature>
<feature type="transmembrane region" description="Helical" evidence="8">
    <location>
        <begin position="261"/>
        <end position="283"/>
    </location>
</feature>
<evidence type="ECO:0000256" key="7">
    <source>
        <dbReference type="SAM" id="MobiDB-lite"/>
    </source>
</evidence>